<evidence type="ECO:0000313" key="2">
    <source>
        <dbReference type="Proteomes" id="UP001150603"/>
    </source>
</evidence>
<sequence>PLIISGPSGIGKSHIMLGAAAQLVALSNVVVVYIGDAGDLIVQPGSNEQFVSVIEHMACMFIEHKPVLDAITLWYKDTGMAQTNLKVKMRELLRSIRVYCETNDVTPVFFMDDYEKIVDVPSNDLVFDIRELSRTLKFMTVVSSSNANKMRRLAESAHQCIITSTPTFEDIDNIALSAHPSLEIAEEDLRRIANDLDYYPIDIIAALTRMSNYVERDKRVYADTAFHKIDKIQICINEQILERNSRISRLHSMFVEQCLDIELQQLGASDDKMKNIRAGKNNEVISTESEELRSEMLRIKRAVFMMYHCLEIKPGSRRDLQFMVPEYAANASNLTPIESRRYSMVCQPPAAREILYATYFRGTVFEQFQWTFKLCATKYDMEPSERVRFIDLSVLELGRLVASVKNLGTERMTTATFDFGRRVSSLADCISFGSAMKRAAKVIASIRDEKPKYLPSNNQTGRLSYSTMLHFPGLDFDEKWMDEEMRKTTHHQGSFMMALTRVDSFVDGVFTGCSIKVMWIVNDPIKIEVTPPSLNQGGQAGNVKNHDEMDQASRDREREYNTPQRDTHDNDQEFGYENSWAAKAFKIFKDIGQPAKFGNVDEVGMVAMAHTDRVDGIIQNKAKLGSAVSSDMSSFGLITIQTVNELSHTLIYV</sequence>
<dbReference type="Proteomes" id="UP001150603">
    <property type="component" value="Unassembled WGS sequence"/>
</dbReference>
<accession>A0ACC1JDX6</accession>
<gene>
    <name evidence="1" type="ORF">FBU59_001454</name>
</gene>
<comment type="caution">
    <text evidence="1">The sequence shown here is derived from an EMBL/GenBank/DDBJ whole genome shotgun (WGS) entry which is preliminary data.</text>
</comment>
<evidence type="ECO:0000313" key="1">
    <source>
        <dbReference type="EMBL" id="KAJ1948738.1"/>
    </source>
</evidence>
<name>A0ACC1JDX6_9FUNG</name>
<reference evidence="1" key="1">
    <citation type="submission" date="2022-07" db="EMBL/GenBank/DDBJ databases">
        <title>Phylogenomic reconstructions and comparative analyses of Kickxellomycotina fungi.</title>
        <authorList>
            <person name="Reynolds N.K."/>
            <person name="Stajich J.E."/>
            <person name="Barry K."/>
            <person name="Grigoriev I.V."/>
            <person name="Crous P."/>
            <person name="Smith M.E."/>
        </authorList>
    </citation>
    <scope>NUCLEOTIDE SEQUENCE</scope>
    <source>
        <strain evidence="1">NRRL 5244</strain>
    </source>
</reference>
<dbReference type="EMBL" id="JANBPW010000643">
    <property type="protein sequence ID" value="KAJ1948738.1"/>
    <property type="molecule type" value="Genomic_DNA"/>
</dbReference>
<protein>
    <submittedName>
        <fullName evidence="1">Uncharacterized protein</fullName>
    </submittedName>
</protein>
<feature type="non-terminal residue" evidence="1">
    <location>
        <position position="1"/>
    </location>
</feature>
<organism evidence="1 2">
    <name type="scientific">Linderina macrospora</name>
    <dbReference type="NCBI Taxonomy" id="4868"/>
    <lineage>
        <taxon>Eukaryota</taxon>
        <taxon>Fungi</taxon>
        <taxon>Fungi incertae sedis</taxon>
        <taxon>Zoopagomycota</taxon>
        <taxon>Kickxellomycotina</taxon>
        <taxon>Kickxellomycetes</taxon>
        <taxon>Kickxellales</taxon>
        <taxon>Kickxellaceae</taxon>
        <taxon>Linderina</taxon>
    </lineage>
</organism>
<proteinExistence type="predicted"/>
<keyword evidence="2" id="KW-1185">Reference proteome</keyword>